<reference evidence="2" key="1">
    <citation type="submission" date="2015-07" db="EMBL/GenBank/DDBJ databases">
        <title>Discovery of a poly(ethylene terephthalate assimilation.</title>
        <authorList>
            <person name="Yoshida S."/>
            <person name="Hiraga K."/>
            <person name="Takehana T."/>
            <person name="Taniguchi I."/>
            <person name="Yamaji H."/>
            <person name="Maeda Y."/>
            <person name="Toyohara K."/>
            <person name="Miyamoto K."/>
            <person name="Kimura Y."/>
            <person name="Oda K."/>
        </authorList>
    </citation>
    <scope>NUCLEOTIDE SEQUENCE [LARGE SCALE GENOMIC DNA]</scope>
    <source>
        <strain evidence="2">NBRC 110686 / TISTR 2288 / 201-F6</strain>
    </source>
</reference>
<dbReference type="PROSITE" id="PS51257">
    <property type="entry name" value="PROKAR_LIPOPROTEIN"/>
    <property type="match status" value="1"/>
</dbReference>
<dbReference type="Proteomes" id="UP000037660">
    <property type="component" value="Unassembled WGS sequence"/>
</dbReference>
<comment type="caution">
    <text evidence="1">The sequence shown here is derived from an EMBL/GenBank/DDBJ whole genome shotgun (WGS) entry which is preliminary data.</text>
</comment>
<keyword evidence="2" id="KW-1185">Reference proteome</keyword>
<evidence type="ECO:0000313" key="2">
    <source>
        <dbReference type="Proteomes" id="UP000037660"/>
    </source>
</evidence>
<dbReference type="InterPro" id="IPR006311">
    <property type="entry name" value="TAT_signal"/>
</dbReference>
<dbReference type="AlphaFoldDB" id="A0A0K8P0P5"/>
<sequence>MDAQRKPAFGPTRRDFLSGLLGTGTLLVAGCGGGSGAAPAATAASPTVPATAGSAVPEVTARNLGAQPAPAAGVDGGILLTARISAAQGGQFGIPGGARLMIPAGALAEDTDISVLIPTTPVAGEHNVVFGPSGLRFATPAQLSLPFPPANDLSVVYAVHASSLNPLVDVGSERSRFAPLKLLSRTDTQVLFEVEHFSYLSARESVSAGAYLVLDFPPETLSRGDLMFYLTDNLGMKCWIPGHVAVLVKRDGGHDNYPAVRRTPGLVVEAGGAADGVGFGRHEEIRFAYGHTFLGAFRYPSGLTADEQDTVCRFLYGKLGLRYSEWVAQLPDAAFGEQYNCVGLAEFALRTVGKSLVSYLAHLGAVTPFAMLQNTPPVTHIRVPAGRRLELPVYGVVTAQPPASAGNAGRFVAHYSRRVPYTVRALRQPPDSVFEPATLPVSTDPNDTAPGYRLTWEPRTSQIGQVFELELDFATMRINPAQPAAGLQVREQIRRVVQMLVVHGPRLHWLDHPIDNRCVTVGADGTVVYAWYDSAQGRRRLARLAPPVGLDDVGPETVLDIGLAAELVPQLDNPNTRLLARVQDEPATGTVRATFQTYDAAAGASPNPTVLASITSAFRGTSTSDQVPGDDHDFIATAMSSNGHVAGRFKRFIQWVQIGPGAYTASTVEDVWWIPAGRAPVKVDVNARLRAAIAAAHPMADVTRADALFEVSVLDINRFGVALVGASLYLSQGQSTGMEVVVAAVGLNDNGPLVLLTRLWAVPYGGSGLGAIHTGRLNDKGQAVITRGQGLTTGGLTTEYHPGVTTSGLPIAGATKQRADFWVNSFTDLGDAGGLQVSGGISRAALWLTGDNELVDVHAQLQALDPTLSGVGGSSVARLGDDGTVVGRILTAGGDSRDFVISPAPQR</sequence>
<dbReference type="PROSITE" id="PS51318">
    <property type="entry name" value="TAT"/>
    <property type="match status" value="1"/>
</dbReference>
<dbReference type="STRING" id="1547922.ISF6_2067"/>
<name>A0A0K8P0P5_PISS1</name>
<dbReference type="EMBL" id="BBYR01000032">
    <property type="protein sequence ID" value="GAP36227.1"/>
    <property type="molecule type" value="Genomic_DNA"/>
</dbReference>
<organism evidence="1 2">
    <name type="scientific">Piscinibacter sakaiensis</name>
    <name type="common">Ideonella sakaiensis</name>
    <dbReference type="NCBI Taxonomy" id="1547922"/>
    <lineage>
        <taxon>Bacteria</taxon>
        <taxon>Pseudomonadati</taxon>
        <taxon>Pseudomonadota</taxon>
        <taxon>Betaproteobacteria</taxon>
        <taxon>Burkholderiales</taxon>
        <taxon>Sphaerotilaceae</taxon>
        <taxon>Piscinibacter</taxon>
    </lineage>
</organism>
<accession>A0A0K8P0P5</accession>
<proteinExistence type="predicted"/>
<reference evidence="1 2" key="2">
    <citation type="journal article" date="2016" name="Science">
        <title>A bacterium that degrades and assimilates poly(ethylene terephthalate).</title>
        <authorList>
            <person name="Yoshida S."/>
            <person name="Hiraga K."/>
            <person name="Takehana T."/>
            <person name="Taniguchi I."/>
            <person name="Yamaji H."/>
            <person name="Maeda Y."/>
            <person name="Toyohara K."/>
            <person name="Miyamoto K."/>
            <person name="Kimura Y."/>
            <person name="Oda K."/>
        </authorList>
    </citation>
    <scope>NUCLEOTIDE SEQUENCE [LARGE SCALE GENOMIC DNA]</scope>
    <source>
        <strain evidence="2">NBRC 110686 / TISTR 2288 / 201-F6</strain>
    </source>
</reference>
<gene>
    <name evidence="1" type="ORF">ISF6_2067</name>
</gene>
<protein>
    <submittedName>
        <fullName evidence="1">Uncharacterized protein</fullName>
    </submittedName>
</protein>
<evidence type="ECO:0000313" key="1">
    <source>
        <dbReference type="EMBL" id="GAP36227.1"/>
    </source>
</evidence>